<comment type="similarity">
    <text evidence="1">Belongs to the FSIP1 family.</text>
</comment>
<evidence type="ECO:0000256" key="1">
    <source>
        <dbReference type="ARBA" id="ARBA00010495"/>
    </source>
</evidence>
<name>A0A6P9A1T9_THRPL</name>
<evidence type="ECO:0000256" key="3">
    <source>
        <dbReference type="ARBA" id="ARBA00023054"/>
    </source>
</evidence>
<dbReference type="KEGG" id="tpal:117651367"/>
<reference evidence="6" key="1">
    <citation type="submission" date="2025-08" db="UniProtKB">
        <authorList>
            <consortium name="RefSeq"/>
        </authorList>
    </citation>
    <scope>IDENTIFICATION</scope>
    <source>
        <tissue evidence="6">Total insect</tissue>
    </source>
</reference>
<protein>
    <recommendedName>
        <fullName evidence="2">Fibrous sheath-interacting protein 1</fullName>
    </recommendedName>
</protein>
<evidence type="ECO:0000256" key="2">
    <source>
        <dbReference type="ARBA" id="ARBA00019480"/>
    </source>
</evidence>
<dbReference type="RefSeq" id="XP_034251239.1">
    <property type="nucleotide sequence ID" value="XM_034395348.1"/>
</dbReference>
<evidence type="ECO:0000313" key="6">
    <source>
        <dbReference type="RefSeq" id="XP_034251239.1"/>
    </source>
</evidence>
<sequence>MESSEEILLKNNEVKKETITSLLEQHKSQDVWISDEEFYTEGSSDEDDMALRIKQRERRKAKREESSGGTQVARCRGVVDAAADGEAGGEARYQDGAVAGEAEAGPGLEEAPQTAGPFKSLCEAYSSMHKLDALLRQSDQRLKEAQAETLQAQLTTRSHLRQLRQRTGSQNVVMARNWDAFMKLCPAMEAMQPVMDDTPKQVRSRDSVLPRISGTNSDQESEDSDHSTSALAITDEEKLKLAALLRDLDQDLAAEEDDDMDAGSGPERGPRAEPLGAGYNLDAEVRRSLENIDGKLQELVPETSARRLRQGGSSAAGKAGTRQQRLDDIDRCLRALAESALEDVEPVSEEEVQALLQEARGWCGPSAPTDKQDKPLLEPNLIHGLLQEARKELPRFRYRHLQDADGQRCKAPHCP</sequence>
<accession>A0A6P9A1T9</accession>
<dbReference type="Proteomes" id="UP000515158">
    <property type="component" value="Unplaced"/>
</dbReference>
<dbReference type="GeneID" id="117651367"/>
<dbReference type="OrthoDB" id="9974792at2759"/>
<gene>
    <name evidence="6" type="primary">LOC117651367</name>
</gene>
<organism evidence="6">
    <name type="scientific">Thrips palmi</name>
    <name type="common">Melon thrips</name>
    <dbReference type="NCBI Taxonomy" id="161013"/>
    <lineage>
        <taxon>Eukaryota</taxon>
        <taxon>Metazoa</taxon>
        <taxon>Ecdysozoa</taxon>
        <taxon>Arthropoda</taxon>
        <taxon>Hexapoda</taxon>
        <taxon>Insecta</taxon>
        <taxon>Pterygota</taxon>
        <taxon>Neoptera</taxon>
        <taxon>Paraneoptera</taxon>
        <taxon>Thysanoptera</taxon>
        <taxon>Terebrantia</taxon>
        <taxon>Thripoidea</taxon>
        <taxon>Thripidae</taxon>
        <taxon>Thrips</taxon>
    </lineage>
</organism>
<dbReference type="InParanoid" id="A0A6P9A1T9"/>
<feature type="compositionally biased region" description="Basic and acidic residues" evidence="4">
    <location>
        <begin position="197"/>
        <end position="208"/>
    </location>
</feature>
<feature type="region of interest" description="Disordered" evidence="4">
    <location>
        <begin position="193"/>
        <end position="230"/>
    </location>
</feature>
<dbReference type="PANTHER" id="PTHR22012:SF2">
    <property type="entry name" value="FIBROUS SHEATH-INTERACTING PROTEIN 1"/>
    <property type="match status" value="1"/>
</dbReference>
<keyword evidence="5" id="KW-1185">Reference proteome</keyword>
<dbReference type="AlphaFoldDB" id="A0A6P9A1T9"/>
<feature type="region of interest" description="Disordered" evidence="4">
    <location>
        <begin position="255"/>
        <end position="277"/>
    </location>
</feature>
<evidence type="ECO:0000313" key="5">
    <source>
        <dbReference type="Proteomes" id="UP000515158"/>
    </source>
</evidence>
<keyword evidence="3" id="KW-0175">Coiled coil</keyword>
<dbReference type="InterPro" id="IPR026246">
    <property type="entry name" value="Fsip1"/>
</dbReference>
<proteinExistence type="inferred from homology"/>
<dbReference type="PANTHER" id="PTHR22012">
    <property type="entry name" value="FIBROUS SHEATH INTERACTING PROTEIN 1"/>
    <property type="match status" value="1"/>
</dbReference>
<feature type="region of interest" description="Disordered" evidence="4">
    <location>
        <begin position="302"/>
        <end position="324"/>
    </location>
</feature>
<evidence type="ECO:0000256" key="4">
    <source>
        <dbReference type="SAM" id="MobiDB-lite"/>
    </source>
</evidence>